<evidence type="ECO:0000313" key="1">
    <source>
        <dbReference type="EMBL" id="KAK2024511.1"/>
    </source>
</evidence>
<proteinExistence type="predicted"/>
<dbReference type="EMBL" id="MU842962">
    <property type="protein sequence ID" value="KAK2024511.1"/>
    <property type="molecule type" value="Genomic_DNA"/>
</dbReference>
<organism evidence="1 2">
    <name type="scientific">Colletotrichum zoysiae</name>
    <dbReference type="NCBI Taxonomy" id="1216348"/>
    <lineage>
        <taxon>Eukaryota</taxon>
        <taxon>Fungi</taxon>
        <taxon>Dikarya</taxon>
        <taxon>Ascomycota</taxon>
        <taxon>Pezizomycotina</taxon>
        <taxon>Sordariomycetes</taxon>
        <taxon>Hypocreomycetidae</taxon>
        <taxon>Glomerellales</taxon>
        <taxon>Glomerellaceae</taxon>
        <taxon>Colletotrichum</taxon>
        <taxon>Colletotrichum graminicola species complex</taxon>
    </lineage>
</organism>
<sequence>MDFPGFYFISSQLTVFFEFNWEFLGMASLVMAAETSAAIQSFAVNDLVYGNDFRVMLIRGDKELGLKL</sequence>
<keyword evidence="2" id="KW-1185">Reference proteome</keyword>
<comment type="caution">
    <text evidence="1">The sequence shown here is derived from an EMBL/GenBank/DDBJ whole genome shotgun (WGS) entry which is preliminary data.</text>
</comment>
<evidence type="ECO:0000313" key="2">
    <source>
        <dbReference type="Proteomes" id="UP001232148"/>
    </source>
</evidence>
<dbReference type="AlphaFoldDB" id="A0AAD9H8R4"/>
<reference evidence="1" key="1">
    <citation type="submission" date="2021-06" db="EMBL/GenBank/DDBJ databases">
        <title>Comparative genomics, transcriptomics and evolutionary studies reveal genomic signatures of adaptation to plant cell wall in hemibiotrophic fungi.</title>
        <authorList>
            <consortium name="DOE Joint Genome Institute"/>
            <person name="Baroncelli R."/>
            <person name="Diaz J.F."/>
            <person name="Benocci T."/>
            <person name="Peng M."/>
            <person name="Battaglia E."/>
            <person name="Haridas S."/>
            <person name="Andreopoulos W."/>
            <person name="Labutti K."/>
            <person name="Pangilinan J."/>
            <person name="Floch G.L."/>
            <person name="Makela M.R."/>
            <person name="Henrissat B."/>
            <person name="Grigoriev I.V."/>
            <person name="Crouch J.A."/>
            <person name="De Vries R.P."/>
            <person name="Sukno S.A."/>
            <person name="Thon M.R."/>
        </authorList>
    </citation>
    <scope>NUCLEOTIDE SEQUENCE</scope>
    <source>
        <strain evidence="1">MAFF235873</strain>
    </source>
</reference>
<dbReference type="Proteomes" id="UP001232148">
    <property type="component" value="Unassembled WGS sequence"/>
</dbReference>
<protein>
    <submittedName>
        <fullName evidence="1">Uncharacterized protein</fullName>
    </submittedName>
</protein>
<accession>A0AAD9H8R4</accession>
<name>A0AAD9H8R4_9PEZI</name>
<gene>
    <name evidence="1" type="ORF">LX32DRAFT_705283</name>
</gene>